<organism evidence="3 4">
    <name type="scientific">Tessaracoccus palaemonis</name>
    <dbReference type="NCBI Taxonomy" id="2829499"/>
    <lineage>
        <taxon>Bacteria</taxon>
        <taxon>Bacillati</taxon>
        <taxon>Actinomycetota</taxon>
        <taxon>Actinomycetes</taxon>
        <taxon>Propionibacteriales</taxon>
        <taxon>Propionibacteriaceae</taxon>
        <taxon>Tessaracoccus</taxon>
    </lineage>
</organism>
<evidence type="ECO:0008006" key="5">
    <source>
        <dbReference type="Google" id="ProtNLM"/>
    </source>
</evidence>
<keyword evidence="2" id="KW-0732">Signal</keyword>
<protein>
    <recommendedName>
        <fullName evidence="5">Lipoprotein</fullName>
    </recommendedName>
</protein>
<feature type="compositionally biased region" description="Low complexity" evidence="1">
    <location>
        <begin position="32"/>
        <end position="51"/>
    </location>
</feature>
<dbReference type="EMBL" id="CP079216">
    <property type="protein sequence ID" value="QXT63523.1"/>
    <property type="molecule type" value="Genomic_DNA"/>
</dbReference>
<evidence type="ECO:0000256" key="2">
    <source>
        <dbReference type="SAM" id="SignalP"/>
    </source>
</evidence>
<feature type="compositionally biased region" description="Basic and acidic residues" evidence="1">
    <location>
        <begin position="59"/>
        <end position="74"/>
    </location>
</feature>
<gene>
    <name evidence="3" type="ORF">KDB89_03340</name>
</gene>
<feature type="signal peptide" evidence="2">
    <location>
        <begin position="1"/>
        <end position="17"/>
    </location>
</feature>
<feature type="chain" id="PRO_5046995831" description="Lipoprotein" evidence="2">
    <location>
        <begin position="18"/>
        <end position="172"/>
    </location>
</feature>
<evidence type="ECO:0000313" key="4">
    <source>
        <dbReference type="Proteomes" id="UP000824504"/>
    </source>
</evidence>
<evidence type="ECO:0000256" key="1">
    <source>
        <dbReference type="SAM" id="MobiDB-lite"/>
    </source>
</evidence>
<name>A0ABX8SN80_9ACTN</name>
<proteinExistence type="predicted"/>
<sequence>MRRLLLFLIPLAALAVAGCSGSPEPSTPSPTPTASATSSSPAATPEESTPMPASPSPDDPDKVLDLDGDWKQTDAESPDAWQAATIADGMITILWVSDGGDTTTLYWAGSFDAPTEKGGTYSWTSKNDHGQTDGAAQGSKEDTKKFSYADGVLSYSVTVDDEASTVELGRMG</sequence>
<dbReference type="RefSeq" id="WP_219083452.1">
    <property type="nucleotide sequence ID" value="NZ_CP079216.1"/>
</dbReference>
<dbReference type="PROSITE" id="PS51257">
    <property type="entry name" value="PROKAR_LIPOPROTEIN"/>
    <property type="match status" value="1"/>
</dbReference>
<dbReference type="Proteomes" id="UP000824504">
    <property type="component" value="Chromosome"/>
</dbReference>
<feature type="region of interest" description="Disordered" evidence="1">
    <location>
        <begin position="18"/>
        <end position="79"/>
    </location>
</feature>
<accession>A0ABX8SN80</accession>
<evidence type="ECO:0000313" key="3">
    <source>
        <dbReference type="EMBL" id="QXT63523.1"/>
    </source>
</evidence>
<keyword evidence="4" id="KW-1185">Reference proteome</keyword>
<reference evidence="3 4" key="1">
    <citation type="submission" date="2021-07" db="EMBL/GenBank/DDBJ databases">
        <title>complete genome sequencing of Tessaracoccus sp.J1M15.</title>
        <authorList>
            <person name="Bae J.-W."/>
            <person name="Kim D.-y."/>
        </authorList>
    </citation>
    <scope>NUCLEOTIDE SEQUENCE [LARGE SCALE GENOMIC DNA]</scope>
    <source>
        <strain evidence="3 4">J1M15</strain>
    </source>
</reference>